<dbReference type="FunFam" id="3.40.50.300:FF:000287">
    <property type="entry name" value="Multidrug ABC transporter ATP-binding protein"/>
    <property type="match status" value="1"/>
</dbReference>
<evidence type="ECO:0000256" key="4">
    <source>
        <dbReference type="ARBA" id="ARBA00022741"/>
    </source>
</evidence>
<reference evidence="14 15" key="1">
    <citation type="submission" date="2016-07" db="EMBL/GenBank/DDBJ databases">
        <title>High microdiversification within the ubiquitous acI lineage of Actinobacteria.</title>
        <authorList>
            <person name="Neuenschwander S.M."/>
            <person name="Salcher M."/>
            <person name="Ghai R."/>
            <person name="Pernthaler J."/>
        </authorList>
    </citation>
    <scope>NUCLEOTIDE SEQUENCE [LARGE SCALE GENOMIC DNA]</scope>
    <source>
        <strain evidence="14">MMS-IA-56</strain>
    </source>
</reference>
<dbReference type="SUPFAM" id="SSF90123">
    <property type="entry name" value="ABC transporter transmembrane region"/>
    <property type="match status" value="1"/>
</dbReference>
<evidence type="ECO:0000313" key="15">
    <source>
        <dbReference type="Proteomes" id="UP000217215"/>
    </source>
</evidence>
<dbReference type="InterPro" id="IPR011527">
    <property type="entry name" value="ABC1_TM_dom"/>
</dbReference>
<dbReference type="InterPro" id="IPR039421">
    <property type="entry name" value="Type_1_exporter"/>
</dbReference>
<evidence type="ECO:0000259" key="12">
    <source>
        <dbReference type="PROSITE" id="PS50893"/>
    </source>
</evidence>
<evidence type="ECO:0000259" key="13">
    <source>
        <dbReference type="PROSITE" id="PS50929"/>
    </source>
</evidence>
<feature type="transmembrane region" description="Helical" evidence="11">
    <location>
        <begin position="83"/>
        <end position="104"/>
    </location>
</feature>
<dbReference type="InterPro" id="IPR027417">
    <property type="entry name" value="P-loop_NTPase"/>
</dbReference>
<evidence type="ECO:0000256" key="9">
    <source>
        <dbReference type="ARBA" id="ARBA00061644"/>
    </source>
</evidence>
<keyword evidence="6 11" id="KW-1133">Transmembrane helix</keyword>
<dbReference type="CDD" id="cd18550">
    <property type="entry name" value="ABC_6TM_exporter_like"/>
    <property type="match status" value="1"/>
</dbReference>
<dbReference type="Gene3D" id="1.20.1560.10">
    <property type="entry name" value="ABC transporter type 1, transmembrane domain"/>
    <property type="match status" value="1"/>
</dbReference>
<comment type="function">
    <text evidence="8">ABC transporter involved in fatty acid import. Transmembrane domains (TMD) form a pore in the membrane and the ATP-binding domain (NBD) is responsible for energy generation.</text>
</comment>
<organism evidence="14 15">
    <name type="scientific">Candidatus Planktophila sulfonica</name>
    <dbReference type="NCBI Taxonomy" id="1884904"/>
    <lineage>
        <taxon>Bacteria</taxon>
        <taxon>Bacillati</taxon>
        <taxon>Actinomycetota</taxon>
        <taxon>Actinomycetes</taxon>
        <taxon>Candidatus Nanopelagicales</taxon>
        <taxon>Candidatus Nanopelagicaceae</taxon>
        <taxon>Candidatus Planktophila</taxon>
    </lineage>
</organism>
<keyword evidence="7 11" id="KW-0472">Membrane</keyword>
<dbReference type="Pfam" id="PF00005">
    <property type="entry name" value="ABC_tran"/>
    <property type="match status" value="1"/>
</dbReference>
<gene>
    <name evidence="14" type="ORF">A1sIA56_03040</name>
</gene>
<dbReference type="OrthoDB" id="9806127at2"/>
<protein>
    <recommendedName>
        <fullName evidence="10">Fatty acid ABC transporter ATP-binding/permease protein</fullName>
    </recommendedName>
</protein>
<dbReference type="InterPro" id="IPR036640">
    <property type="entry name" value="ABC1_TM_sf"/>
</dbReference>
<evidence type="ECO:0000256" key="10">
    <source>
        <dbReference type="ARBA" id="ARBA00071747"/>
    </source>
</evidence>
<keyword evidence="15" id="KW-1185">Reference proteome</keyword>
<evidence type="ECO:0000256" key="2">
    <source>
        <dbReference type="ARBA" id="ARBA00022448"/>
    </source>
</evidence>
<keyword evidence="4" id="KW-0547">Nucleotide-binding</keyword>
<dbReference type="EMBL" id="CP016773">
    <property type="protein sequence ID" value="ASY15894.1"/>
    <property type="molecule type" value="Genomic_DNA"/>
</dbReference>
<evidence type="ECO:0000256" key="6">
    <source>
        <dbReference type="ARBA" id="ARBA00022989"/>
    </source>
</evidence>
<evidence type="ECO:0000313" key="14">
    <source>
        <dbReference type="EMBL" id="ASY15894.1"/>
    </source>
</evidence>
<evidence type="ECO:0000256" key="7">
    <source>
        <dbReference type="ARBA" id="ARBA00023136"/>
    </source>
</evidence>
<dbReference type="PANTHER" id="PTHR43394">
    <property type="entry name" value="ATP-DEPENDENT PERMEASE MDL1, MITOCHONDRIAL"/>
    <property type="match status" value="1"/>
</dbReference>
<feature type="domain" description="ABC transmembrane type-1" evidence="13">
    <location>
        <begin position="45"/>
        <end position="328"/>
    </location>
</feature>
<dbReference type="AlphaFoldDB" id="A0A249KGI1"/>
<evidence type="ECO:0000256" key="5">
    <source>
        <dbReference type="ARBA" id="ARBA00022840"/>
    </source>
</evidence>
<name>A0A249KGI1_9ACTN</name>
<keyword evidence="5 14" id="KW-0067">ATP-binding</keyword>
<feature type="transmembrane region" description="Helical" evidence="11">
    <location>
        <begin position="169"/>
        <end position="196"/>
    </location>
</feature>
<comment type="subcellular location">
    <subcellularLocation>
        <location evidence="1">Cell membrane</location>
        <topology evidence="1">Multi-pass membrane protein</topology>
    </subcellularLocation>
</comment>
<dbReference type="RefSeq" id="WP_095673487.1">
    <property type="nucleotide sequence ID" value="NZ_CP016773.1"/>
</dbReference>
<dbReference type="GO" id="GO:0005524">
    <property type="term" value="F:ATP binding"/>
    <property type="evidence" value="ECO:0007669"/>
    <property type="project" value="UniProtKB-KW"/>
</dbReference>
<dbReference type="SUPFAM" id="SSF52540">
    <property type="entry name" value="P-loop containing nucleoside triphosphate hydrolases"/>
    <property type="match status" value="1"/>
</dbReference>
<dbReference type="PROSITE" id="PS50893">
    <property type="entry name" value="ABC_TRANSPORTER_2"/>
    <property type="match status" value="1"/>
</dbReference>
<dbReference type="InterPro" id="IPR003439">
    <property type="entry name" value="ABC_transporter-like_ATP-bd"/>
</dbReference>
<dbReference type="Gene3D" id="3.40.50.300">
    <property type="entry name" value="P-loop containing nucleotide triphosphate hydrolases"/>
    <property type="match status" value="1"/>
</dbReference>
<evidence type="ECO:0000256" key="11">
    <source>
        <dbReference type="SAM" id="Phobius"/>
    </source>
</evidence>
<keyword evidence="3 11" id="KW-0812">Transmembrane</keyword>
<sequence>MSQHAVWMTFRSMTADPSVKSQKLKPGTIKRIISYGRPYKSQITIFLITVVIEALLVVSSPLLLRELIDKGVIPKDAGLVTKLALAVGLLAVVDAFFNIFGRWYSARIGEGLIYDLRSQVFAHIQRQSIAFFTRTQTGALISRINSDVMGAQQAFTGTLSGVVSNVVSLVLVVTTMLILSWQITIVSLLLLPAFLLPTKWVGKRIQALTRDAFNLNATMSSTMTERFNVSGALLVNLYGKPVKEENFFRTRARKVADIGIQTAMLNRVFFVGITSVAAVATAFAYGIGGHLAISGSISVGTLLAITALLARLYGPLTALSNVRIDVMTALVSFERVFEVLDLHPMITDKPGAKELKDKNLQIDFEDVVFTYPKAEEISLASLESAAKPETIDSGEVLQGISFTAPAGTLTAIVGPSGAGKTTMSALLPRLYDVTRGAIKIDGQDIRDFTAQSLRDSIGVVMQDAHLFHETIAENLRYAKEDATEAEMIEACKAAQIWELVSSLPNGFDTMVGERGHRLSGGEKQRLAIARLLLKAPAIVILDEATAHLDSENESLVQAALKEALKGRTSIVIAHRLSTVMEADQILVLEKGLIVERGKHEELITTNGLYSELFNRQDLTAN</sequence>
<feature type="transmembrane region" description="Helical" evidence="11">
    <location>
        <begin position="43"/>
        <end position="63"/>
    </location>
</feature>
<dbReference type="Proteomes" id="UP000217215">
    <property type="component" value="Chromosome"/>
</dbReference>
<keyword evidence="2" id="KW-0813">Transport</keyword>
<evidence type="ECO:0000256" key="3">
    <source>
        <dbReference type="ARBA" id="ARBA00022692"/>
    </source>
</evidence>
<evidence type="ECO:0000256" key="8">
    <source>
        <dbReference type="ARBA" id="ARBA00055053"/>
    </source>
</evidence>
<dbReference type="GO" id="GO:0016887">
    <property type="term" value="F:ATP hydrolysis activity"/>
    <property type="evidence" value="ECO:0007669"/>
    <property type="project" value="InterPro"/>
</dbReference>
<dbReference type="GO" id="GO:0015421">
    <property type="term" value="F:ABC-type oligopeptide transporter activity"/>
    <property type="evidence" value="ECO:0007669"/>
    <property type="project" value="TreeGrafter"/>
</dbReference>
<feature type="transmembrane region" description="Helical" evidence="11">
    <location>
        <begin position="268"/>
        <end position="287"/>
    </location>
</feature>
<dbReference type="SMART" id="SM00382">
    <property type="entry name" value="AAA"/>
    <property type="match status" value="1"/>
</dbReference>
<evidence type="ECO:0000256" key="1">
    <source>
        <dbReference type="ARBA" id="ARBA00004651"/>
    </source>
</evidence>
<dbReference type="PROSITE" id="PS00211">
    <property type="entry name" value="ABC_TRANSPORTER_1"/>
    <property type="match status" value="1"/>
</dbReference>
<comment type="similarity">
    <text evidence="9">Belongs to the ABC transporter superfamily. Lipid exporter (TC 3.A.1.106) family.</text>
</comment>
<dbReference type="GO" id="GO:0005886">
    <property type="term" value="C:plasma membrane"/>
    <property type="evidence" value="ECO:0007669"/>
    <property type="project" value="UniProtKB-SubCell"/>
</dbReference>
<dbReference type="InterPro" id="IPR017871">
    <property type="entry name" value="ABC_transporter-like_CS"/>
</dbReference>
<feature type="transmembrane region" description="Helical" evidence="11">
    <location>
        <begin position="293"/>
        <end position="313"/>
    </location>
</feature>
<dbReference type="Pfam" id="PF00664">
    <property type="entry name" value="ABC_membrane"/>
    <property type="match status" value="1"/>
</dbReference>
<proteinExistence type="inferred from homology"/>
<dbReference type="PROSITE" id="PS50929">
    <property type="entry name" value="ABC_TM1F"/>
    <property type="match status" value="1"/>
</dbReference>
<dbReference type="PANTHER" id="PTHR43394:SF1">
    <property type="entry name" value="ATP-BINDING CASSETTE SUB-FAMILY B MEMBER 10, MITOCHONDRIAL"/>
    <property type="match status" value="1"/>
</dbReference>
<feature type="domain" description="ABC transporter" evidence="12">
    <location>
        <begin position="362"/>
        <end position="615"/>
    </location>
</feature>
<accession>A0A249KGI1</accession>
<dbReference type="KEGG" id="psuf:A1sIA56_03040"/>
<dbReference type="InterPro" id="IPR003593">
    <property type="entry name" value="AAA+_ATPase"/>
</dbReference>